<dbReference type="Gene3D" id="4.10.640.10">
    <property type="entry name" value="Ribosomal protein S18"/>
    <property type="match status" value="1"/>
</dbReference>
<dbReference type="Pfam" id="PF01084">
    <property type="entry name" value="Ribosomal_S18"/>
    <property type="match status" value="1"/>
</dbReference>
<reference evidence="4 5" key="1">
    <citation type="submission" date="2019-03" db="EMBL/GenBank/DDBJ databases">
        <title>Sequencing 23 genomes of Wallemia ichthyophaga.</title>
        <authorList>
            <person name="Gostincar C."/>
        </authorList>
    </citation>
    <scope>NUCLEOTIDE SEQUENCE [LARGE SCALE GENOMIC DNA]</scope>
    <source>
        <strain evidence="4 5">EXF-5753</strain>
    </source>
</reference>
<dbReference type="InterPro" id="IPR001648">
    <property type="entry name" value="Ribosomal_bS18"/>
</dbReference>
<dbReference type="GO" id="GO:0003735">
    <property type="term" value="F:structural constituent of ribosome"/>
    <property type="evidence" value="ECO:0007669"/>
    <property type="project" value="InterPro"/>
</dbReference>
<evidence type="ECO:0000313" key="5">
    <source>
        <dbReference type="Proteomes" id="UP000310189"/>
    </source>
</evidence>
<keyword evidence="2" id="KW-0687">Ribonucleoprotein</keyword>
<gene>
    <name evidence="4" type="ORF">E3P99_02620</name>
</gene>
<comment type="caution">
    <text evidence="4">The sequence shown here is derived from an EMBL/GenBank/DDBJ whole genome shotgun (WGS) entry which is preliminary data.</text>
</comment>
<evidence type="ECO:0000256" key="3">
    <source>
        <dbReference type="ARBA" id="ARBA00035264"/>
    </source>
</evidence>
<keyword evidence="5" id="KW-1185">Reference proteome</keyword>
<name>A0A4T0FIQ2_9BASI</name>
<dbReference type="EMBL" id="SPNW01000039">
    <property type="protein sequence ID" value="TIA88357.1"/>
    <property type="molecule type" value="Genomic_DNA"/>
</dbReference>
<sequence length="143" mass="16283">MLRTVARNFVNSSRRSQKPQGLDYLLENMEPHQTKLSTQDPSEYLPHNAFRTSHGYYPSNFAHTPAQFFKKPAVPDAVKLPDLNTLSLSPYAMSVFLTSMGKIQSKRKTGLSWKEQRKLGKAVRRARQNGLLNTFAIGSQRKM</sequence>
<organism evidence="4 5">
    <name type="scientific">Wallemia hederae</name>
    <dbReference type="NCBI Taxonomy" id="1540922"/>
    <lineage>
        <taxon>Eukaryota</taxon>
        <taxon>Fungi</taxon>
        <taxon>Dikarya</taxon>
        <taxon>Basidiomycota</taxon>
        <taxon>Wallemiomycotina</taxon>
        <taxon>Wallemiomycetes</taxon>
        <taxon>Wallemiales</taxon>
        <taxon>Wallemiaceae</taxon>
        <taxon>Wallemia</taxon>
    </lineage>
</organism>
<dbReference type="OrthoDB" id="21463at2759"/>
<dbReference type="GO" id="GO:1990904">
    <property type="term" value="C:ribonucleoprotein complex"/>
    <property type="evidence" value="ECO:0007669"/>
    <property type="project" value="UniProtKB-KW"/>
</dbReference>
<dbReference type="GO" id="GO:0006412">
    <property type="term" value="P:translation"/>
    <property type="evidence" value="ECO:0007669"/>
    <property type="project" value="InterPro"/>
</dbReference>
<evidence type="ECO:0000313" key="4">
    <source>
        <dbReference type="EMBL" id="TIA88357.1"/>
    </source>
</evidence>
<dbReference type="Proteomes" id="UP000310189">
    <property type="component" value="Unassembled WGS sequence"/>
</dbReference>
<keyword evidence="1" id="KW-0689">Ribosomal protein</keyword>
<dbReference type="InterPro" id="IPR036870">
    <property type="entry name" value="Ribosomal_bS18_sf"/>
</dbReference>
<protein>
    <recommendedName>
        <fullName evidence="3">Small ribosomal subunit protein bS18m</fullName>
    </recommendedName>
</protein>
<dbReference type="GO" id="GO:0005840">
    <property type="term" value="C:ribosome"/>
    <property type="evidence" value="ECO:0007669"/>
    <property type="project" value="UniProtKB-KW"/>
</dbReference>
<accession>A0A4T0FIQ2</accession>
<dbReference type="AlphaFoldDB" id="A0A4T0FIQ2"/>
<dbReference type="PRINTS" id="PR00974">
    <property type="entry name" value="RIBOSOMALS18"/>
</dbReference>
<dbReference type="SUPFAM" id="SSF46911">
    <property type="entry name" value="Ribosomal protein S18"/>
    <property type="match status" value="1"/>
</dbReference>
<evidence type="ECO:0000256" key="2">
    <source>
        <dbReference type="ARBA" id="ARBA00023274"/>
    </source>
</evidence>
<proteinExistence type="predicted"/>
<evidence type="ECO:0000256" key="1">
    <source>
        <dbReference type="ARBA" id="ARBA00022980"/>
    </source>
</evidence>